<dbReference type="PANTHER" id="PTHR33449:SF1">
    <property type="entry name" value="NUCLEOID-ASSOCIATED PROTEIN YBAB"/>
    <property type="match status" value="1"/>
</dbReference>
<sequence>MMKGQLAGLMKQAQQMQENMKKMQDQLALIEVEGQSGAGLVKVLMTCKNDVKRVTIDPSLLADDKDLLEDLVAAAFNDAVRKAEATTQEKMGSMTAGMPGLPPGFKLPF</sequence>
<reference evidence="5 6" key="1">
    <citation type="submission" date="2019-09" db="EMBL/GenBank/DDBJ databases">
        <title>FDA dAtabase for Regulatory Grade micrObial Sequences (FDA-ARGOS): Supporting development and validation of Infectious Disease Dx tests.</title>
        <authorList>
            <person name="Sciortino C."/>
            <person name="Tallon L."/>
            <person name="Sadzewicz L."/>
            <person name="Vavikolanu K."/>
            <person name="Mehta A."/>
            <person name="Aluvathingal J."/>
            <person name="Nadendla S."/>
            <person name="Nandy P."/>
            <person name="Geyer C."/>
            <person name="Yan Y."/>
            <person name="Sichtig H."/>
        </authorList>
    </citation>
    <scope>NUCLEOTIDE SEQUENCE [LARGE SCALE GENOMIC DNA]</scope>
    <source>
        <strain evidence="5 6">FDAARGOS_664</strain>
    </source>
</reference>
<dbReference type="Proteomes" id="UP000322822">
    <property type="component" value="Chromosome 1"/>
</dbReference>
<dbReference type="AlphaFoldDB" id="A0A5P2H097"/>
<comment type="similarity">
    <text evidence="2">Belongs to the YbaB/EbfC family.</text>
</comment>
<dbReference type="PIRSF" id="PIRSF004555">
    <property type="entry name" value="UCP004555"/>
    <property type="match status" value="1"/>
</dbReference>
<keyword evidence="3" id="KW-0175">Coiled coil</keyword>
<dbReference type="GO" id="GO:0043590">
    <property type="term" value="C:bacterial nucleoid"/>
    <property type="evidence" value="ECO:0007669"/>
    <property type="project" value="UniProtKB-UniRule"/>
</dbReference>
<dbReference type="GO" id="GO:0005829">
    <property type="term" value="C:cytosol"/>
    <property type="evidence" value="ECO:0007669"/>
    <property type="project" value="TreeGrafter"/>
</dbReference>
<dbReference type="Gene3D" id="3.30.1310.10">
    <property type="entry name" value="Nucleoid-associated protein YbaB-like domain"/>
    <property type="match status" value="1"/>
</dbReference>
<dbReference type="HAMAP" id="MF_00274">
    <property type="entry name" value="DNA_YbaB_EbfC"/>
    <property type="match status" value="1"/>
</dbReference>
<evidence type="ECO:0000256" key="1">
    <source>
        <dbReference type="ARBA" id="ARBA00023125"/>
    </source>
</evidence>
<evidence type="ECO:0000256" key="3">
    <source>
        <dbReference type="SAM" id="Coils"/>
    </source>
</evidence>
<evidence type="ECO:0000313" key="5">
    <source>
        <dbReference type="EMBL" id="QET01246.1"/>
    </source>
</evidence>
<comment type="subcellular location">
    <subcellularLocation>
        <location evidence="2">Cytoplasm</location>
        <location evidence="2">Nucleoid</location>
    </subcellularLocation>
</comment>
<comment type="function">
    <text evidence="2">Binds to DNA and alters its conformation. May be involved in regulation of gene expression, nucleoid organization and DNA protection.</text>
</comment>
<dbReference type="Pfam" id="PF02575">
    <property type="entry name" value="YbaB_DNA_bd"/>
    <property type="match status" value="1"/>
</dbReference>
<organism evidence="5 6">
    <name type="scientific">Cupriavidus pauculus</name>
    <dbReference type="NCBI Taxonomy" id="82633"/>
    <lineage>
        <taxon>Bacteria</taxon>
        <taxon>Pseudomonadati</taxon>
        <taxon>Pseudomonadota</taxon>
        <taxon>Betaproteobacteria</taxon>
        <taxon>Burkholderiales</taxon>
        <taxon>Burkholderiaceae</taxon>
        <taxon>Cupriavidus</taxon>
    </lineage>
</organism>
<accession>A0A5P2H097</accession>
<dbReference type="InterPro" id="IPR036894">
    <property type="entry name" value="YbaB-like_sf"/>
</dbReference>
<feature type="region of interest" description="Disordered" evidence="4">
    <location>
        <begin position="87"/>
        <end position="109"/>
    </location>
</feature>
<dbReference type="RefSeq" id="WP_150371303.1">
    <property type="nucleotide sequence ID" value="NZ_CP044065.1"/>
</dbReference>
<protein>
    <recommendedName>
        <fullName evidence="2">Nucleoid-associated protein FOB72_03820</fullName>
    </recommendedName>
</protein>
<evidence type="ECO:0000313" key="6">
    <source>
        <dbReference type="Proteomes" id="UP000322822"/>
    </source>
</evidence>
<feature type="coiled-coil region" evidence="3">
    <location>
        <begin position="6"/>
        <end position="33"/>
    </location>
</feature>
<dbReference type="OrthoDB" id="9808738at2"/>
<dbReference type="SUPFAM" id="SSF82607">
    <property type="entry name" value="YbaB-like"/>
    <property type="match status" value="1"/>
</dbReference>
<dbReference type="GO" id="GO:0003677">
    <property type="term" value="F:DNA binding"/>
    <property type="evidence" value="ECO:0007669"/>
    <property type="project" value="UniProtKB-UniRule"/>
</dbReference>
<dbReference type="InterPro" id="IPR004401">
    <property type="entry name" value="YbaB/EbfC"/>
</dbReference>
<dbReference type="PANTHER" id="PTHR33449">
    <property type="entry name" value="NUCLEOID-ASSOCIATED PROTEIN YBAB"/>
    <property type="match status" value="1"/>
</dbReference>
<keyword evidence="1 2" id="KW-0238">DNA-binding</keyword>
<gene>
    <name evidence="5" type="ORF">FOB72_03820</name>
</gene>
<dbReference type="NCBIfam" id="TIGR00103">
    <property type="entry name" value="DNA_YbaB_EbfC"/>
    <property type="match status" value="1"/>
</dbReference>
<keyword evidence="2" id="KW-0963">Cytoplasm</keyword>
<dbReference type="EMBL" id="CP044065">
    <property type="protein sequence ID" value="QET01246.1"/>
    <property type="molecule type" value="Genomic_DNA"/>
</dbReference>
<comment type="subunit">
    <text evidence="2">Homodimer.</text>
</comment>
<evidence type="ECO:0000256" key="4">
    <source>
        <dbReference type="SAM" id="MobiDB-lite"/>
    </source>
</evidence>
<evidence type="ECO:0000256" key="2">
    <source>
        <dbReference type="HAMAP-Rule" id="MF_00274"/>
    </source>
</evidence>
<name>A0A5P2H097_9BURK</name>
<proteinExistence type="inferred from homology"/>